<dbReference type="RefSeq" id="WP_154531267.1">
    <property type="nucleotide sequence ID" value="NZ_VULX01000010.1"/>
</dbReference>
<evidence type="ECO:0000256" key="7">
    <source>
        <dbReference type="ARBA" id="ARBA00023136"/>
    </source>
</evidence>
<keyword evidence="7 8" id="KW-0472">Membrane</keyword>
<evidence type="ECO:0000256" key="6">
    <source>
        <dbReference type="ARBA" id="ARBA00022989"/>
    </source>
</evidence>
<dbReference type="InterPro" id="IPR050901">
    <property type="entry name" value="BP-dep_ABC_trans_perm"/>
</dbReference>
<organism evidence="9 10">
    <name type="scientific">Inconstantimicrobium porci</name>
    <dbReference type="NCBI Taxonomy" id="2652291"/>
    <lineage>
        <taxon>Bacteria</taxon>
        <taxon>Bacillati</taxon>
        <taxon>Bacillota</taxon>
        <taxon>Clostridia</taxon>
        <taxon>Eubacteriales</taxon>
        <taxon>Clostridiaceae</taxon>
        <taxon>Inconstantimicrobium</taxon>
    </lineage>
</organism>
<evidence type="ECO:0000256" key="4">
    <source>
        <dbReference type="ARBA" id="ARBA00022597"/>
    </source>
</evidence>
<evidence type="ECO:0000256" key="8">
    <source>
        <dbReference type="SAM" id="Phobius"/>
    </source>
</evidence>
<keyword evidence="2" id="KW-0813">Transport</keyword>
<keyword evidence="5 8" id="KW-0812">Transmembrane</keyword>
<sequence length="80" mass="9023">MFFFSIQGTYNEYIFSNMILDTDETQTIMCLLRSYINGQFNQHWTTFAAGSVLAAIPLVILFMSLQKYIEKGLVAGAVKG</sequence>
<dbReference type="GO" id="GO:0005886">
    <property type="term" value="C:plasma membrane"/>
    <property type="evidence" value="ECO:0007669"/>
    <property type="project" value="UniProtKB-SubCell"/>
</dbReference>
<dbReference type="PANTHER" id="PTHR32243:SF50">
    <property type="entry name" value="MALTOSE_MALTODEXTRIN TRANSPORT SYSTEM PERMEASE PROTEIN MALG"/>
    <property type="match status" value="1"/>
</dbReference>
<keyword evidence="4" id="KW-0762">Sugar transport</keyword>
<keyword evidence="3" id="KW-1003">Cell membrane</keyword>
<evidence type="ECO:0000256" key="1">
    <source>
        <dbReference type="ARBA" id="ARBA00004651"/>
    </source>
</evidence>
<feature type="transmembrane region" description="Helical" evidence="8">
    <location>
        <begin position="44"/>
        <end position="63"/>
    </location>
</feature>
<dbReference type="AlphaFoldDB" id="A0A7X2MYF4"/>
<reference evidence="9 10" key="1">
    <citation type="submission" date="2019-08" db="EMBL/GenBank/DDBJ databases">
        <title>In-depth cultivation of the pig gut microbiome towards novel bacterial diversity and tailored functional studies.</title>
        <authorList>
            <person name="Wylensek D."/>
            <person name="Hitch T.C.A."/>
            <person name="Clavel T."/>
        </authorList>
    </citation>
    <scope>NUCLEOTIDE SEQUENCE [LARGE SCALE GENOMIC DNA]</scope>
    <source>
        <strain evidence="9 10">WCA-383-APC-5B</strain>
    </source>
</reference>
<keyword evidence="10" id="KW-1185">Reference proteome</keyword>
<dbReference type="SUPFAM" id="SSF161098">
    <property type="entry name" value="MetI-like"/>
    <property type="match status" value="1"/>
</dbReference>
<accession>A0A7X2MYF4</accession>
<evidence type="ECO:0000313" key="9">
    <source>
        <dbReference type="EMBL" id="MSR91374.1"/>
    </source>
</evidence>
<protein>
    <recommendedName>
        <fullName evidence="11">ABC transmembrane type-1 domain-containing protein</fullName>
    </recommendedName>
</protein>
<dbReference type="Proteomes" id="UP000460287">
    <property type="component" value="Unassembled WGS sequence"/>
</dbReference>
<proteinExistence type="predicted"/>
<evidence type="ECO:0000256" key="5">
    <source>
        <dbReference type="ARBA" id="ARBA00022692"/>
    </source>
</evidence>
<evidence type="ECO:0008006" key="11">
    <source>
        <dbReference type="Google" id="ProtNLM"/>
    </source>
</evidence>
<dbReference type="Gene3D" id="1.10.3720.10">
    <property type="entry name" value="MetI-like"/>
    <property type="match status" value="1"/>
</dbReference>
<keyword evidence="6 8" id="KW-1133">Transmembrane helix</keyword>
<evidence type="ECO:0000256" key="3">
    <source>
        <dbReference type="ARBA" id="ARBA00022475"/>
    </source>
</evidence>
<comment type="subcellular location">
    <subcellularLocation>
        <location evidence="1">Cell membrane</location>
        <topology evidence="1">Multi-pass membrane protein</topology>
    </subcellularLocation>
</comment>
<gene>
    <name evidence="9" type="ORF">FYJ33_08095</name>
</gene>
<comment type="caution">
    <text evidence="9">The sequence shown here is derived from an EMBL/GenBank/DDBJ whole genome shotgun (WGS) entry which is preliminary data.</text>
</comment>
<evidence type="ECO:0000313" key="10">
    <source>
        <dbReference type="Proteomes" id="UP000460287"/>
    </source>
</evidence>
<dbReference type="PANTHER" id="PTHR32243">
    <property type="entry name" value="MALTOSE TRANSPORT SYSTEM PERMEASE-RELATED"/>
    <property type="match status" value="1"/>
</dbReference>
<evidence type="ECO:0000256" key="2">
    <source>
        <dbReference type="ARBA" id="ARBA00022448"/>
    </source>
</evidence>
<dbReference type="InterPro" id="IPR035906">
    <property type="entry name" value="MetI-like_sf"/>
</dbReference>
<dbReference type="EMBL" id="VULX01000010">
    <property type="protein sequence ID" value="MSR91374.1"/>
    <property type="molecule type" value="Genomic_DNA"/>
</dbReference>
<name>A0A7X2MYF4_9CLOT</name>